<dbReference type="Gene3D" id="3.40.50.920">
    <property type="match status" value="1"/>
</dbReference>
<feature type="domain" description="Transketolase-like pyrimidine-binding" evidence="4">
    <location>
        <begin position="9"/>
        <end position="184"/>
    </location>
</feature>
<dbReference type="SUPFAM" id="SSF52518">
    <property type="entry name" value="Thiamin diphosphate-binding fold (THDP-binding)"/>
    <property type="match status" value="1"/>
</dbReference>
<dbReference type="InterPro" id="IPR005475">
    <property type="entry name" value="Transketolase-like_Pyr-bd"/>
</dbReference>
<sequence>MQEVKKRLLTGNKAMAEAIRSEMKDNEDVFVLGEDIGAYGGIFGSTEGLLDEFGPERIMDTPISETALIGAAVGAATEGMRPIAELMFVDFFGVAMDQIYNQMAKIPYMSGGNVKVPMVLMTAVGGGYNDAAQHSQTLYATFGHMPGMKVVAPTTPYDLKGMMISAIRDDNPVVFMFHKTLQGLGWMEQLDTSQGHVPEESYTVPLGKANVVKEGTDVTIVGMQMTTHYGMGAVKELEEQGVSAELIDLRSIVPLDKETILKSLKKTGRLLIVDEDYKSFGVSAEIAAIIAEEGLFDLEAPVKRLALPDVPIPYSRPMEQYVIPTTDKIVKAALKLMDE</sequence>
<gene>
    <name evidence="5" type="ORF">SAMN05216216_14113</name>
</gene>
<proteinExistence type="predicted"/>
<dbReference type="EMBL" id="FNFY01000041">
    <property type="protein sequence ID" value="SDL31620.1"/>
    <property type="molecule type" value="Genomic_DNA"/>
</dbReference>
<keyword evidence="2" id="KW-0560">Oxidoreductase</keyword>
<dbReference type="AlphaFoldDB" id="A0A1G9J2A3"/>
<dbReference type="PANTHER" id="PTHR43257:SF2">
    <property type="entry name" value="PYRUVATE DEHYDROGENASE E1 COMPONENT SUBUNIT BETA"/>
    <property type="match status" value="1"/>
</dbReference>
<evidence type="ECO:0000256" key="1">
    <source>
        <dbReference type="ARBA" id="ARBA00001964"/>
    </source>
</evidence>
<dbReference type="CDD" id="cd07036">
    <property type="entry name" value="TPP_PYR_E1-PDHc-beta_like"/>
    <property type="match status" value="1"/>
</dbReference>
<dbReference type="RefSeq" id="WP_092988218.1">
    <property type="nucleotide sequence ID" value="NZ_FNFY01000041.1"/>
</dbReference>
<accession>A0A1G9J2A3</accession>
<reference evidence="6" key="1">
    <citation type="submission" date="2016-10" db="EMBL/GenBank/DDBJ databases">
        <authorList>
            <person name="Varghese N."/>
            <person name="Submissions S."/>
        </authorList>
    </citation>
    <scope>NUCLEOTIDE SEQUENCE [LARGE SCALE GENOMIC DNA]</scope>
    <source>
        <strain evidence="6">CGMCC 1.8895</strain>
    </source>
</reference>
<keyword evidence="3" id="KW-0786">Thiamine pyrophosphate</keyword>
<dbReference type="GO" id="GO:0016491">
    <property type="term" value="F:oxidoreductase activity"/>
    <property type="evidence" value="ECO:0007669"/>
    <property type="project" value="UniProtKB-KW"/>
</dbReference>
<dbReference type="Gene3D" id="3.40.50.970">
    <property type="match status" value="1"/>
</dbReference>
<dbReference type="InterPro" id="IPR009014">
    <property type="entry name" value="Transketo_C/PFOR_II"/>
</dbReference>
<evidence type="ECO:0000256" key="2">
    <source>
        <dbReference type="ARBA" id="ARBA00023002"/>
    </source>
</evidence>
<dbReference type="InterPro" id="IPR033248">
    <property type="entry name" value="Transketolase_C"/>
</dbReference>
<evidence type="ECO:0000256" key="3">
    <source>
        <dbReference type="ARBA" id="ARBA00023052"/>
    </source>
</evidence>
<dbReference type="SUPFAM" id="SSF52922">
    <property type="entry name" value="TK C-terminal domain-like"/>
    <property type="match status" value="1"/>
</dbReference>
<dbReference type="InterPro" id="IPR029061">
    <property type="entry name" value="THDP-binding"/>
</dbReference>
<dbReference type="Proteomes" id="UP000199008">
    <property type="component" value="Unassembled WGS sequence"/>
</dbReference>
<dbReference type="PANTHER" id="PTHR43257">
    <property type="entry name" value="PYRUVATE DEHYDROGENASE E1 COMPONENT BETA SUBUNIT"/>
    <property type="match status" value="1"/>
</dbReference>
<comment type="cofactor">
    <cofactor evidence="1">
        <name>thiamine diphosphate</name>
        <dbReference type="ChEBI" id="CHEBI:58937"/>
    </cofactor>
</comment>
<dbReference type="FunFam" id="3.40.50.920:FF:000001">
    <property type="entry name" value="Pyruvate dehydrogenase E1 beta subunit"/>
    <property type="match status" value="1"/>
</dbReference>
<evidence type="ECO:0000313" key="5">
    <source>
        <dbReference type="EMBL" id="SDL31620.1"/>
    </source>
</evidence>
<dbReference type="FunFam" id="3.40.50.970:FF:000001">
    <property type="entry name" value="Pyruvate dehydrogenase E1 beta subunit"/>
    <property type="match status" value="1"/>
</dbReference>
<dbReference type="OrthoDB" id="9771835at2"/>
<keyword evidence="5" id="KW-0670">Pyruvate</keyword>
<evidence type="ECO:0000259" key="4">
    <source>
        <dbReference type="SMART" id="SM00861"/>
    </source>
</evidence>
<dbReference type="STRING" id="576118.SAMN05216216_14113"/>
<protein>
    <submittedName>
        <fullName evidence="5">Pyruvate dehydrogenase E1 component beta subunit</fullName>
    </submittedName>
</protein>
<organism evidence="5 6">
    <name type="scientific">Lacicoccus qingdaonensis</name>
    <dbReference type="NCBI Taxonomy" id="576118"/>
    <lineage>
        <taxon>Bacteria</taxon>
        <taxon>Bacillati</taxon>
        <taxon>Bacillota</taxon>
        <taxon>Bacilli</taxon>
        <taxon>Bacillales</taxon>
        <taxon>Salinicoccaceae</taxon>
        <taxon>Lacicoccus</taxon>
    </lineage>
</organism>
<name>A0A1G9J2A3_9BACL</name>
<dbReference type="Pfam" id="PF02779">
    <property type="entry name" value="Transket_pyr"/>
    <property type="match status" value="1"/>
</dbReference>
<dbReference type="SMART" id="SM00861">
    <property type="entry name" value="Transket_pyr"/>
    <property type="match status" value="1"/>
</dbReference>
<keyword evidence="6" id="KW-1185">Reference proteome</keyword>
<dbReference type="NCBIfam" id="NF006667">
    <property type="entry name" value="PRK09212.1"/>
    <property type="match status" value="1"/>
</dbReference>
<dbReference type="Pfam" id="PF02780">
    <property type="entry name" value="Transketolase_C"/>
    <property type="match status" value="1"/>
</dbReference>
<evidence type="ECO:0000313" key="6">
    <source>
        <dbReference type="Proteomes" id="UP000199008"/>
    </source>
</evidence>